<evidence type="ECO:0000313" key="2">
    <source>
        <dbReference type="Proteomes" id="UP000799755"/>
    </source>
</evidence>
<dbReference type="Proteomes" id="UP000799755">
    <property type="component" value="Unassembled WGS sequence"/>
</dbReference>
<proteinExistence type="predicted"/>
<keyword evidence="2" id="KW-1185">Reference proteome</keyword>
<name>A0ACB6QTY9_9PLEO</name>
<accession>A0ACB6QTY9</accession>
<reference evidence="1" key="1">
    <citation type="journal article" date="2020" name="Stud. Mycol.">
        <title>101 Dothideomycetes genomes: a test case for predicting lifestyles and emergence of pathogens.</title>
        <authorList>
            <person name="Haridas S."/>
            <person name="Albert R."/>
            <person name="Binder M."/>
            <person name="Bloem J."/>
            <person name="Labutti K."/>
            <person name="Salamov A."/>
            <person name="Andreopoulos B."/>
            <person name="Baker S."/>
            <person name="Barry K."/>
            <person name="Bills G."/>
            <person name="Bluhm B."/>
            <person name="Cannon C."/>
            <person name="Castanera R."/>
            <person name="Culley D."/>
            <person name="Daum C."/>
            <person name="Ezra D."/>
            <person name="Gonzalez J."/>
            <person name="Henrissat B."/>
            <person name="Kuo A."/>
            <person name="Liang C."/>
            <person name="Lipzen A."/>
            <person name="Lutzoni F."/>
            <person name="Magnuson J."/>
            <person name="Mondo S."/>
            <person name="Nolan M."/>
            <person name="Ohm R."/>
            <person name="Pangilinan J."/>
            <person name="Park H.-J."/>
            <person name="Ramirez L."/>
            <person name="Alfaro M."/>
            <person name="Sun H."/>
            <person name="Tritt A."/>
            <person name="Yoshinaga Y."/>
            <person name="Zwiers L.-H."/>
            <person name="Turgeon B."/>
            <person name="Goodwin S."/>
            <person name="Spatafora J."/>
            <person name="Crous P."/>
            <person name="Grigoriev I."/>
        </authorList>
    </citation>
    <scope>NUCLEOTIDE SEQUENCE</scope>
    <source>
        <strain evidence="1">ATCC 200398</strain>
    </source>
</reference>
<comment type="caution">
    <text evidence="1">The sequence shown here is derived from an EMBL/GenBank/DDBJ whole genome shotgun (WGS) entry which is preliminary data.</text>
</comment>
<organism evidence="1 2">
    <name type="scientific">Lindgomyces ingoldianus</name>
    <dbReference type="NCBI Taxonomy" id="673940"/>
    <lineage>
        <taxon>Eukaryota</taxon>
        <taxon>Fungi</taxon>
        <taxon>Dikarya</taxon>
        <taxon>Ascomycota</taxon>
        <taxon>Pezizomycotina</taxon>
        <taxon>Dothideomycetes</taxon>
        <taxon>Pleosporomycetidae</taxon>
        <taxon>Pleosporales</taxon>
        <taxon>Lindgomycetaceae</taxon>
        <taxon>Lindgomyces</taxon>
    </lineage>
</organism>
<gene>
    <name evidence="1" type="ORF">BDR25DRAFT_356273</name>
</gene>
<dbReference type="EMBL" id="MU003511">
    <property type="protein sequence ID" value="KAF2469552.1"/>
    <property type="molecule type" value="Genomic_DNA"/>
</dbReference>
<protein>
    <submittedName>
        <fullName evidence="1">Uncharacterized protein</fullName>
    </submittedName>
</protein>
<sequence length="56" mass="6083">MKAVVDMVNKKRRRKRGKALPLEQPNEYYGGQKEAEENSLSKGEATACGPCSGIAS</sequence>
<evidence type="ECO:0000313" key="1">
    <source>
        <dbReference type="EMBL" id="KAF2469552.1"/>
    </source>
</evidence>